<comment type="caution">
    <text evidence="9">The sequence shown here is derived from an EMBL/GenBank/DDBJ whole genome shotgun (WGS) entry which is preliminary data.</text>
</comment>
<dbReference type="GO" id="GO:0008270">
    <property type="term" value="F:zinc ion binding"/>
    <property type="evidence" value="ECO:0007669"/>
    <property type="project" value="UniProtKB-KW"/>
</dbReference>
<sequence length="904" mass="105792">MSNFLNRIKNLKTGVNNGFNTNESDTGSICSFDEEGFICPMCHRKFPDTTGLERHFLQAHAEPQPTTATANHGESNGTRNDRYDDPHQEVAIWKQQFCQSEESRMQLSSDLMQQRQRVGDLEEEMELLRKQLRTTQMKVVEQSQEIGNLKATKDVYDAQIAMFTDELLNTQGELKEKQNQVDTLCNDLIPRPTNDDVDVLKRELIAVQQRMNEMSLEKEQQIEHLRSALSDISKYAERLDQINNTFDQNMMLYDQIINNHTSQIHNDLNQVKQFVQVTRERKSNIVAQLTHMRQCLSENQTEIDQLKEINEKLHLDLEQRNQINEQLTNDLNNEQNTTTSNRMQIEKLTSEIQELEKFLDELKDEKKQLLLSKMDGDADDERQNLVRQLTQEKDQYEQKTKDSRKQIKQINKEKDNLQKELNQISTQLTERTNEKNQLQEEQTQLNNQINSLKQHLDDLNKERERQIDQLRNELNSAREEHVNQQAKLENEHKELILQLEKDKSDLQQHNLQQDVVINITKLEIETLKAEKDNYEQQISNDQQAIDELRRTVSQLNVKLNEKDTSIARISAGIRRSIDFVHKTHEYIQQTISPAQVNMHAMIEQTEKESQVIRTQTLEDIRNEYMNYITVVHTMIADNRAKLDKRIEEERQHAEQQLNKIKDEHRQLVEEYDEQKRNLEMQLSESSQKFVQISESLSETIQSATLQQKKSEQQITALEHELADVRSDLESRAKKYEMQSLALRENLGNVRGELKSAQEKLAIFEKLKSEKADLEAHLLASQEERQRLLERSVTSETRNEKLLLENGQLAKKNSDLESALQEIAREYQGLQIHTNKLTQRRWINDSDVHNCMKCDQTFTMTQRKHHCRSCGNIFCDTCSSKTAIVAASSKKAQRVCDQCYQELTS</sequence>
<dbReference type="Gene3D" id="3.30.40.10">
    <property type="entry name" value="Zinc/RING finger domain, C3HC4 (zinc finger)"/>
    <property type="match status" value="1"/>
</dbReference>
<dbReference type="InterPro" id="IPR013087">
    <property type="entry name" value="Znf_C2H2_type"/>
</dbReference>
<dbReference type="SUPFAM" id="SSF69979">
    <property type="entry name" value="Eea1 homodimerisation domain"/>
    <property type="match status" value="1"/>
</dbReference>
<keyword evidence="5" id="KW-0175">Coiled coil</keyword>
<evidence type="ECO:0000256" key="3">
    <source>
        <dbReference type="ARBA" id="ARBA00022833"/>
    </source>
</evidence>
<dbReference type="InterPro" id="IPR017455">
    <property type="entry name" value="Znf_FYVE-rel"/>
</dbReference>
<feature type="coiled-coil region" evidence="5">
    <location>
        <begin position="104"/>
        <end position="245"/>
    </location>
</feature>
<evidence type="ECO:0000256" key="2">
    <source>
        <dbReference type="ARBA" id="ARBA00022771"/>
    </source>
</evidence>
<dbReference type="InterPro" id="IPR013083">
    <property type="entry name" value="Znf_RING/FYVE/PHD"/>
</dbReference>
<evidence type="ECO:0000259" key="7">
    <source>
        <dbReference type="PROSITE" id="PS50157"/>
    </source>
</evidence>
<dbReference type="PROSITE" id="PS00028">
    <property type="entry name" value="ZINC_FINGER_C2H2_1"/>
    <property type="match status" value="1"/>
</dbReference>
<dbReference type="AlphaFoldDB" id="A0A815LVX0"/>
<keyword evidence="10" id="KW-1185">Reference proteome</keyword>
<feature type="domain" description="FYVE-type" evidence="8">
    <location>
        <begin position="844"/>
        <end position="903"/>
    </location>
</feature>
<evidence type="ECO:0000256" key="4">
    <source>
        <dbReference type="PROSITE-ProRule" id="PRU00042"/>
    </source>
</evidence>
<evidence type="ECO:0000313" key="10">
    <source>
        <dbReference type="Proteomes" id="UP000663828"/>
    </source>
</evidence>
<keyword evidence="1" id="KW-0479">Metal-binding</keyword>
<feature type="domain" description="C2H2-type" evidence="7">
    <location>
        <begin position="37"/>
        <end position="65"/>
    </location>
</feature>
<name>A0A815LVX0_ADIRI</name>
<evidence type="ECO:0000256" key="5">
    <source>
        <dbReference type="SAM" id="Coils"/>
    </source>
</evidence>
<reference evidence="9" key="1">
    <citation type="submission" date="2021-02" db="EMBL/GenBank/DDBJ databases">
        <authorList>
            <person name="Nowell W R."/>
        </authorList>
    </citation>
    <scope>NUCLEOTIDE SEQUENCE</scope>
</reference>
<dbReference type="PROSITE" id="PS50157">
    <property type="entry name" value="ZINC_FINGER_C2H2_2"/>
    <property type="match status" value="1"/>
</dbReference>
<dbReference type="SMART" id="SM00064">
    <property type="entry name" value="FYVE"/>
    <property type="match status" value="1"/>
</dbReference>
<dbReference type="PANTHER" id="PTHR46753">
    <property type="entry name" value="FYVE AND COILED-COIL DOMAIN-CONTAINING PROTEIN 1"/>
    <property type="match status" value="1"/>
</dbReference>
<organism evidence="9 10">
    <name type="scientific">Adineta ricciae</name>
    <name type="common">Rotifer</name>
    <dbReference type="NCBI Taxonomy" id="249248"/>
    <lineage>
        <taxon>Eukaryota</taxon>
        <taxon>Metazoa</taxon>
        <taxon>Spiralia</taxon>
        <taxon>Gnathifera</taxon>
        <taxon>Rotifera</taxon>
        <taxon>Eurotatoria</taxon>
        <taxon>Bdelloidea</taxon>
        <taxon>Adinetida</taxon>
        <taxon>Adinetidae</taxon>
        <taxon>Adineta</taxon>
    </lineage>
</organism>
<evidence type="ECO:0000256" key="6">
    <source>
        <dbReference type="SAM" id="MobiDB-lite"/>
    </source>
</evidence>
<dbReference type="SUPFAM" id="SSF57903">
    <property type="entry name" value="FYVE/PHD zinc finger"/>
    <property type="match status" value="1"/>
</dbReference>
<dbReference type="InterPro" id="IPR011011">
    <property type="entry name" value="Znf_FYVE_PHD"/>
</dbReference>
<dbReference type="CDD" id="cd15730">
    <property type="entry name" value="FYVE_EEA1"/>
    <property type="match status" value="1"/>
</dbReference>
<feature type="region of interest" description="Disordered" evidence="6">
    <location>
        <begin position="61"/>
        <end position="84"/>
    </location>
</feature>
<accession>A0A815LVX0</accession>
<dbReference type="Pfam" id="PF01363">
    <property type="entry name" value="FYVE"/>
    <property type="match status" value="1"/>
</dbReference>
<keyword evidence="3" id="KW-0862">Zinc</keyword>
<protein>
    <recommendedName>
        <fullName evidence="11">Early endosome antigen 1</fullName>
    </recommendedName>
</protein>
<dbReference type="PROSITE" id="PS50178">
    <property type="entry name" value="ZF_FYVE"/>
    <property type="match status" value="1"/>
</dbReference>
<gene>
    <name evidence="9" type="ORF">XAT740_LOCUS34940</name>
</gene>
<dbReference type="PANTHER" id="PTHR46753:SF3">
    <property type="entry name" value="PDZ DOMAIN-CONTAINING PROTEIN"/>
    <property type="match status" value="1"/>
</dbReference>
<evidence type="ECO:0000256" key="1">
    <source>
        <dbReference type="ARBA" id="ARBA00022723"/>
    </source>
</evidence>
<feature type="coiled-coil region" evidence="5">
    <location>
        <begin position="639"/>
        <end position="832"/>
    </location>
</feature>
<dbReference type="InterPro" id="IPR000306">
    <property type="entry name" value="Znf_FYVE"/>
</dbReference>
<proteinExistence type="predicted"/>
<evidence type="ECO:0000259" key="8">
    <source>
        <dbReference type="PROSITE" id="PS50178"/>
    </source>
</evidence>
<feature type="coiled-coil region" evidence="5">
    <location>
        <begin position="296"/>
        <end position="565"/>
    </location>
</feature>
<evidence type="ECO:0000313" key="9">
    <source>
        <dbReference type="EMBL" id="CAF1415957.1"/>
    </source>
</evidence>
<dbReference type="EMBL" id="CAJNOR010003457">
    <property type="protein sequence ID" value="CAF1415957.1"/>
    <property type="molecule type" value="Genomic_DNA"/>
</dbReference>
<keyword evidence="2 4" id="KW-0863">Zinc-finger</keyword>
<evidence type="ECO:0008006" key="11">
    <source>
        <dbReference type="Google" id="ProtNLM"/>
    </source>
</evidence>
<feature type="compositionally biased region" description="Polar residues" evidence="6">
    <location>
        <begin position="64"/>
        <end position="78"/>
    </location>
</feature>
<dbReference type="Gene3D" id="1.20.5.390">
    <property type="entry name" value="L1 transposable element, trimerization domain"/>
    <property type="match status" value="1"/>
</dbReference>
<dbReference type="Proteomes" id="UP000663828">
    <property type="component" value="Unassembled WGS sequence"/>
</dbReference>